<comment type="pathway">
    <text evidence="1">Glycolipid biosynthesis; glycosylphosphatidylinositol-anchor biosynthesis.</text>
</comment>
<dbReference type="GO" id="GO:0006506">
    <property type="term" value="P:GPI anchor biosynthetic process"/>
    <property type="evidence" value="ECO:0007669"/>
    <property type="project" value="UniProtKB-UniPathway"/>
</dbReference>
<dbReference type="PANTHER" id="PTHR12250">
    <property type="entry name" value="PHOSPHATIDYLINOSITOL GLYCAN, CLASS N"/>
    <property type="match status" value="1"/>
</dbReference>
<keyword evidence="1" id="KW-1133">Transmembrane helix</keyword>
<dbReference type="InterPro" id="IPR017850">
    <property type="entry name" value="Alkaline_phosphatase_core_sf"/>
</dbReference>
<dbReference type="EMBL" id="KV875647">
    <property type="protein sequence ID" value="RZR72221.1"/>
    <property type="molecule type" value="Genomic_DNA"/>
</dbReference>
<accession>A0A444FMP6</accession>
<gene>
    <name evidence="3" type="ORF">BHM03_00011207</name>
</gene>
<dbReference type="PANTHER" id="PTHR12250:SF0">
    <property type="entry name" value="GPI ETHANOLAMINE PHOSPHATE TRANSFERASE 1"/>
    <property type="match status" value="1"/>
</dbReference>
<dbReference type="GO" id="GO:0005789">
    <property type="term" value="C:endoplasmic reticulum membrane"/>
    <property type="evidence" value="ECO:0007669"/>
    <property type="project" value="UniProtKB-SubCell"/>
</dbReference>
<name>A0A444FMP6_ENSVE</name>
<protein>
    <recommendedName>
        <fullName evidence="1">GPI ethanolamine phosphate transferase 1</fullName>
        <ecNumber evidence="1">2.-.-.-</ecNumber>
    </recommendedName>
</protein>
<keyword evidence="1" id="KW-0808">Transferase</keyword>
<keyword evidence="1" id="KW-0812">Transmembrane</keyword>
<keyword evidence="1" id="KW-0337">GPI-anchor biosynthesis</keyword>
<keyword evidence="1" id="KW-0472">Membrane</keyword>
<dbReference type="AlphaFoldDB" id="A0A444FMP6"/>
<dbReference type="EC" id="2.-.-.-" evidence="1"/>
<feature type="compositionally biased region" description="Basic and acidic residues" evidence="2">
    <location>
        <begin position="236"/>
        <end position="251"/>
    </location>
</feature>
<dbReference type="Proteomes" id="UP000290560">
    <property type="component" value="Unassembled WGS sequence"/>
</dbReference>
<evidence type="ECO:0000313" key="3">
    <source>
        <dbReference type="EMBL" id="RZR72221.1"/>
    </source>
</evidence>
<sequence>MAGGGILGGGRSSWGYGHPAAARQIGGRWWQQEVKRRERWLVALGIVLHAIYMLSIFDIYFKTPIVHGMDPVPQRFSPPAKRLVLFVGAGALPSFLDRGDDVCDPDGLRADKFFEPDSDGRFRAPFLRSVIKEKGRWGISHARPPTESRPGHVAIIAGFYEDPSALYIVSCFAGWKANPVEFDSVFNRSRHTFAFGSPDIIPIFCRSVPHSTWATYPHEYEDFASGRRNVFSQDAMRGEEIPSRSLDEKLAHPAKPAQGEETSFSSSRNR</sequence>
<evidence type="ECO:0000256" key="2">
    <source>
        <dbReference type="SAM" id="MobiDB-lite"/>
    </source>
</evidence>
<feature type="region of interest" description="Disordered" evidence="2">
    <location>
        <begin position="234"/>
        <end position="270"/>
    </location>
</feature>
<feature type="compositionally biased region" description="Polar residues" evidence="2">
    <location>
        <begin position="260"/>
        <end position="270"/>
    </location>
</feature>
<dbReference type="SUPFAM" id="SSF53649">
    <property type="entry name" value="Alkaline phosphatase-like"/>
    <property type="match status" value="1"/>
</dbReference>
<dbReference type="InterPro" id="IPR007070">
    <property type="entry name" value="GPI_EtnP_transferase_1"/>
</dbReference>
<feature type="transmembrane region" description="Helical" evidence="1">
    <location>
        <begin position="40"/>
        <end position="61"/>
    </location>
</feature>
<comment type="subcellular location">
    <subcellularLocation>
        <location evidence="1">Endoplasmic reticulum membrane</location>
        <topology evidence="1">Multi-pass membrane protein</topology>
    </subcellularLocation>
</comment>
<dbReference type="UniPathway" id="UPA00196"/>
<keyword evidence="1" id="KW-0256">Endoplasmic reticulum</keyword>
<reference evidence="3" key="1">
    <citation type="journal article" date="2018" name="Data Brief">
        <title>Genome sequence data from 17 accessions of Ensete ventricosum, a staple food crop for millions in Ethiopia.</title>
        <authorList>
            <person name="Yemataw Z."/>
            <person name="Muzemil S."/>
            <person name="Ambachew D."/>
            <person name="Tripathi L."/>
            <person name="Tesfaye K."/>
            <person name="Chala A."/>
            <person name="Farbos A."/>
            <person name="O'Neill P."/>
            <person name="Moore K."/>
            <person name="Grant M."/>
            <person name="Studholme D.J."/>
        </authorList>
    </citation>
    <scope>NUCLEOTIDE SEQUENCE [LARGE SCALE GENOMIC DNA]</scope>
    <source>
        <tissue evidence="3">Leaf</tissue>
    </source>
</reference>
<comment type="similarity">
    <text evidence="1">Belongs to the PIGG/PIGN/PIGO family. PIGN subfamily.</text>
</comment>
<comment type="function">
    <text evidence="1">Ethanolamine phosphate transferase involved in glycosylphosphatidylinositol-anchor biosynthesis. Transfers ethanolamine phosphate to the first alpha-1,4-linked mannose of the glycosylphosphatidylinositol precursor of GPI-anchor.</text>
</comment>
<comment type="caution">
    <text evidence="1">Lacks conserved residue(s) required for the propagation of feature annotation.</text>
</comment>
<evidence type="ECO:0000256" key="1">
    <source>
        <dbReference type="RuleBase" id="RU367138"/>
    </source>
</evidence>
<organism evidence="3">
    <name type="scientific">Ensete ventricosum</name>
    <name type="common">Abyssinian banana</name>
    <name type="synonym">Musa ensete</name>
    <dbReference type="NCBI Taxonomy" id="4639"/>
    <lineage>
        <taxon>Eukaryota</taxon>
        <taxon>Viridiplantae</taxon>
        <taxon>Streptophyta</taxon>
        <taxon>Embryophyta</taxon>
        <taxon>Tracheophyta</taxon>
        <taxon>Spermatophyta</taxon>
        <taxon>Magnoliopsida</taxon>
        <taxon>Liliopsida</taxon>
        <taxon>Zingiberales</taxon>
        <taxon>Musaceae</taxon>
        <taxon>Ensete</taxon>
    </lineage>
</organism>
<dbReference type="Gene3D" id="3.40.720.10">
    <property type="entry name" value="Alkaline Phosphatase, subunit A"/>
    <property type="match status" value="1"/>
</dbReference>
<proteinExistence type="inferred from homology"/>
<dbReference type="GO" id="GO:0051377">
    <property type="term" value="F:mannose-ethanolamine phosphotransferase activity"/>
    <property type="evidence" value="ECO:0007669"/>
    <property type="project" value="UniProtKB-UniRule"/>
</dbReference>